<evidence type="ECO:0000256" key="1">
    <source>
        <dbReference type="ARBA" id="ARBA00006019"/>
    </source>
</evidence>
<gene>
    <name evidence="6" type="ORF">NP233_g2653</name>
</gene>
<protein>
    <recommendedName>
        <fullName evidence="8">NACHT domain-containing protein</fullName>
    </recommendedName>
</protein>
<name>A0AAD5W101_9AGAR</name>
<evidence type="ECO:0000256" key="2">
    <source>
        <dbReference type="ARBA" id="ARBA00022737"/>
    </source>
</evidence>
<proteinExistence type="inferred from homology"/>
<reference evidence="6" key="1">
    <citation type="submission" date="2022-07" db="EMBL/GenBank/DDBJ databases">
        <title>Genome Sequence of Leucocoprinus birnbaumii.</title>
        <authorList>
            <person name="Buettner E."/>
        </authorList>
    </citation>
    <scope>NUCLEOTIDE SEQUENCE</scope>
    <source>
        <strain evidence="6">VT141</strain>
    </source>
</reference>
<dbReference type="GO" id="GO:0031625">
    <property type="term" value="F:ubiquitin protein ligase binding"/>
    <property type="evidence" value="ECO:0007669"/>
    <property type="project" value="InterPro"/>
</dbReference>
<evidence type="ECO:0000313" key="6">
    <source>
        <dbReference type="EMBL" id="KAJ3573091.1"/>
    </source>
</evidence>
<evidence type="ECO:0000259" key="5">
    <source>
        <dbReference type="Pfam" id="PF24883"/>
    </source>
</evidence>
<dbReference type="PANTHER" id="PTHR10039:SF15">
    <property type="entry name" value="NACHT DOMAIN-CONTAINING PROTEIN"/>
    <property type="match status" value="1"/>
</dbReference>
<dbReference type="InterPro" id="IPR001373">
    <property type="entry name" value="Cullin_N"/>
</dbReference>
<keyword evidence="2" id="KW-0677">Repeat</keyword>
<dbReference type="AlphaFoldDB" id="A0AAD5W101"/>
<feature type="region of interest" description="Disordered" evidence="3">
    <location>
        <begin position="979"/>
        <end position="1020"/>
    </location>
</feature>
<accession>A0AAD5W101</accession>
<feature type="compositionally biased region" description="Polar residues" evidence="3">
    <location>
        <begin position="986"/>
        <end position="1000"/>
    </location>
</feature>
<dbReference type="SUPFAM" id="SSF74788">
    <property type="entry name" value="Cullin repeat-like"/>
    <property type="match status" value="1"/>
</dbReference>
<comment type="similarity">
    <text evidence="1">Belongs to the cullin family.</text>
</comment>
<comment type="caution">
    <text evidence="6">The sequence shown here is derived from an EMBL/GenBank/DDBJ whole genome shotgun (WGS) entry which is preliminary data.</text>
</comment>
<dbReference type="Proteomes" id="UP001213000">
    <property type="component" value="Unassembled WGS sequence"/>
</dbReference>
<sequence length="1058" mass="119906">MLEKSSNFQINGGTFVEISGNKSGFDRLCKKTITAASYDSYAVAEYKAGCMEGTRTQYVTDITSWAANVSQTHPQRLLWLYGPAGVGKSAVAKSCATETARIGHLGASFFFSRDNGVVNPADFFTTLACQIAIHVPEYKRAVSAKIEADPTLLDKGLEKQFQELIITPFLELQNQQISLVQRAIFIDGLDECNGNPAQSKIIDLIIKSVVTHGKGIPLLWAFFSRPERHIDDVFSRHIESLIVWSIHLQVSRDYDNDIRLYFRNSLQLRTSIDDIYPPLPPPSWPSEEDLESLVAMVAGLFIYAATVVRFIMDESAVNPRRQLRDVLEFHSHLQESSTQPSSRPPSLTSELDAFYSLIMDRIPPQHLLLTQRILLSVRTIPKHSLRIRIPAIILDITLSDLRNSLSKLRSVLELRPGRPRWPSEDRRWPGSGTIYFYHASFMEFLCDRERSREYCIHDARHYSFLVARGMYLVKEMYQMNGLSRDTMPWFVHSGDSLEASEAIRTTAEVLNLSWFFVAREETKSQLSEESRQLIESHRLRRRRWPTLPALAMNVQNAKSSNVRVRRNVLAASIISILDGSETLSGFHELTGKLASLIDEACKSRRLSEYIRSKLTITFSSGAQVALLRAKEVDLDALTDVELLDYYSCEWFDDDSRLLALEYLSMVEAPQTFSSAIESPWIDFFVFVEGDTCRLTRAVCRLLTRRRSGDLIPFLGPTAYLPGFLKAFTDTAYYMKKGGSDSRLTRIQTELQQVTEAHYRAKRSIILADPPTSYLNRVASLIRAERYIFRHGLYSSELAPVTMGVCTEVLMEDHWPVLLGKVREALASGNDPDDSLGDMRDIIQCSRQPDSRFQHILREHIQNVTQNAINKWGRDEVPYEKIRACVSTLLDVKEHQYERVEEALKYDDTGHFRHVADEAFHEVLDRHPVWHHAVNEVLAEQEGEVLRALFSTNTDSEVGSHDSSSQAQLGKQSLLPLESNLHASRGGPSNSVDNQILSSSSRDTKGEEVVGCNDNDSASSGAQMYRATELIVTNQKAGAEKARKRERLAKTFRRIFKRS</sequence>
<dbReference type="Pfam" id="PF00888">
    <property type="entry name" value="Cullin"/>
    <property type="match status" value="1"/>
</dbReference>
<evidence type="ECO:0000256" key="3">
    <source>
        <dbReference type="SAM" id="MobiDB-lite"/>
    </source>
</evidence>
<dbReference type="PANTHER" id="PTHR10039">
    <property type="entry name" value="AMELOGENIN"/>
    <property type="match status" value="1"/>
</dbReference>
<dbReference type="InterPro" id="IPR027417">
    <property type="entry name" value="P-loop_NTPase"/>
</dbReference>
<feature type="domain" description="Cullin N-terminal" evidence="4">
    <location>
        <begin position="693"/>
        <end position="957"/>
    </location>
</feature>
<evidence type="ECO:0000313" key="7">
    <source>
        <dbReference type="Proteomes" id="UP001213000"/>
    </source>
</evidence>
<feature type="domain" description="Nephrocystin 3-like N-terminal" evidence="5">
    <location>
        <begin position="63"/>
        <end position="213"/>
    </location>
</feature>
<evidence type="ECO:0000259" key="4">
    <source>
        <dbReference type="Pfam" id="PF00888"/>
    </source>
</evidence>
<dbReference type="Pfam" id="PF24883">
    <property type="entry name" value="NPHP3_N"/>
    <property type="match status" value="1"/>
</dbReference>
<dbReference type="InterPro" id="IPR056884">
    <property type="entry name" value="NPHP3-like_N"/>
</dbReference>
<dbReference type="Gene3D" id="3.40.50.300">
    <property type="entry name" value="P-loop containing nucleotide triphosphate hydrolases"/>
    <property type="match status" value="1"/>
</dbReference>
<evidence type="ECO:0008006" key="8">
    <source>
        <dbReference type="Google" id="ProtNLM"/>
    </source>
</evidence>
<dbReference type="SUPFAM" id="SSF52540">
    <property type="entry name" value="P-loop containing nucleoside triphosphate hydrolases"/>
    <property type="match status" value="1"/>
</dbReference>
<organism evidence="6 7">
    <name type="scientific">Leucocoprinus birnbaumii</name>
    <dbReference type="NCBI Taxonomy" id="56174"/>
    <lineage>
        <taxon>Eukaryota</taxon>
        <taxon>Fungi</taxon>
        <taxon>Dikarya</taxon>
        <taxon>Basidiomycota</taxon>
        <taxon>Agaricomycotina</taxon>
        <taxon>Agaricomycetes</taxon>
        <taxon>Agaricomycetidae</taxon>
        <taxon>Agaricales</taxon>
        <taxon>Agaricineae</taxon>
        <taxon>Agaricaceae</taxon>
        <taxon>Leucocoprinus</taxon>
    </lineage>
</organism>
<dbReference type="EMBL" id="JANIEX010000115">
    <property type="protein sequence ID" value="KAJ3573091.1"/>
    <property type="molecule type" value="Genomic_DNA"/>
</dbReference>
<dbReference type="InterPro" id="IPR016159">
    <property type="entry name" value="Cullin_repeat-like_dom_sf"/>
</dbReference>
<dbReference type="GO" id="GO:0006511">
    <property type="term" value="P:ubiquitin-dependent protein catabolic process"/>
    <property type="evidence" value="ECO:0007669"/>
    <property type="project" value="InterPro"/>
</dbReference>
<keyword evidence="7" id="KW-1185">Reference proteome</keyword>